<proteinExistence type="predicted"/>
<evidence type="ECO:0008006" key="3">
    <source>
        <dbReference type="Google" id="ProtNLM"/>
    </source>
</evidence>
<keyword evidence="2" id="KW-1185">Reference proteome</keyword>
<name>A0A5C7HZA3_9ROSI</name>
<gene>
    <name evidence="1" type="ORF">EZV62_013417</name>
</gene>
<dbReference type="EMBL" id="VAHF01000005">
    <property type="protein sequence ID" value="TXG62054.1"/>
    <property type="molecule type" value="Genomic_DNA"/>
</dbReference>
<dbReference type="InterPro" id="IPR036691">
    <property type="entry name" value="Endo/exonu/phosph_ase_sf"/>
</dbReference>
<dbReference type="OrthoDB" id="1751786at2759"/>
<sequence>MSILCWNVQGLGNLRAFQALKRVLKSSSPNVVFLSKTKLHKGEADRFRHLLGFEGVLQVESEGNSFYGSPNQVNRSCSWELLKRIKRVDGFVVVGTLTRSSMLRRRWEARIGKFWGWKMCGCARKLGEWSRERFGSLGKLINSKREVLERLLGRAREEGISKETEKRCFKDVESVAYAVWWCDKADLVWAKTVFWGQLRRFKRMGCYETLRGMALCLKKEDLEELCMVLWGIWVDRNDNLHSLRCRPAESLVDWVTGLLKEFQESRTALNPVLCIVKAPSV</sequence>
<dbReference type="AlphaFoldDB" id="A0A5C7HZA3"/>
<accession>A0A5C7HZA3</accession>
<evidence type="ECO:0000313" key="2">
    <source>
        <dbReference type="Proteomes" id="UP000323000"/>
    </source>
</evidence>
<organism evidence="1 2">
    <name type="scientific">Acer yangbiense</name>
    <dbReference type="NCBI Taxonomy" id="1000413"/>
    <lineage>
        <taxon>Eukaryota</taxon>
        <taxon>Viridiplantae</taxon>
        <taxon>Streptophyta</taxon>
        <taxon>Embryophyta</taxon>
        <taxon>Tracheophyta</taxon>
        <taxon>Spermatophyta</taxon>
        <taxon>Magnoliopsida</taxon>
        <taxon>eudicotyledons</taxon>
        <taxon>Gunneridae</taxon>
        <taxon>Pentapetalae</taxon>
        <taxon>rosids</taxon>
        <taxon>malvids</taxon>
        <taxon>Sapindales</taxon>
        <taxon>Sapindaceae</taxon>
        <taxon>Hippocastanoideae</taxon>
        <taxon>Acereae</taxon>
        <taxon>Acer</taxon>
    </lineage>
</organism>
<dbReference type="Proteomes" id="UP000323000">
    <property type="component" value="Chromosome 5"/>
</dbReference>
<comment type="caution">
    <text evidence="1">The sequence shown here is derived from an EMBL/GenBank/DDBJ whole genome shotgun (WGS) entry which is preliminary data.</text>
</comment>
<evidence type="ECO:0000313" key="1">
    <source>
        <dbReference type="EMBL" id="TXG62054.1"/>
    </source>
</evidence>
<dbReference type="Gene3D" id="3.60.10.10">
    <property type="entry name" value="Endonuclease/exonuclease/phosphatase"/>
    <property type="match status" value="1"/>
</dbReference>
<protein>
    <recommendedName>
        <fullName evidence="3">Endonuclease/exonuclease/phosphatase domain-containing protein</fullName>
    </recommendedName>
</protein>
<reference evidence="2" key="1">
    <citation type="journal article" date="2019" name="Gigascience">
        <title>De novo genome assembly of the endangered Acer yangbiense, a plant species with extremely small populations endemic to Yunnan Province, China.</title>
        <authorList>
            <person name="Yang J."/>
            <person name="Wariss H.M."/>
            <person name="Tao L."/>
            <person name="Zhang R."/>
            <person name="Yun Q."/>
            <person name="Hollingsworth P."/>
            <person name="Dao Z."/>
            <person name="Luo G."/>
            <person name="Guo H."/>
            <person name="Ma Y."/>
            <person name="Sun W."/>
        </authorList>
    </citation>
    <scope>NUCLEOTIDE SEQUENCE [LARGE SCALE GENOMIC DNA]</scope>
    <source>
        <strain evidence="2">cv. Malutang</strain>
    </source>
</reference>